<keyword evidence="2" id="KW-1185">Reference proteome</keyword>
<proteinExistence type="predicted"/>
<accession>A0ACC0WYK7</accession>
<evidence type="ECO:0000313" key="1">
    <source>
        <dbReference type="EMBL" id="KAJ0007000.1"/>
    </source>
</evidence>
<comment type="caution">
    <text evidence="1">The sequence shown here is derived from an EMBL/GenBank/DDBJ whole genome shotgun (WGS) entry which is preliminary data.</text>
</comment>
<reference evidence="2" key="1">
    <citation type="journal article" date="2023" name="G3 (Bethesda)">
        <title>Genome assembly and association tests identify interacting loci associated with vigor, precocity, and sex in interspecific pistachio rootstocks.</title>
        <authorList>
            <person name="Palmer W."/>
            <person name="Jacygrad E."/>
            <person name="Sagayaradj S."/>
            <person name="Cavanaugh K."/>
            <person name="Han R."/>
            <person name="Bertier L."/>
            <person name="Beede B."/>
            <person name="Kafkas S."/>
            <person name="Golino D."/>
            <person name="Preece J."/>
            <person name="Michelmore R."/>
        </authorList>
    </citation>
    <scope>NUCLEOTIDE SEQUENCE [LARGE SCALE GENOMIC DNA]</scope>
</reference>
<gene>
    <name evidence="1" type="ORF">Pint_30034</name>
</gene>
<evidence type="ECO:0000313" key="2">
    <source>
        <dbReference type="Proteomes" id="UP001163603"/>
    </source>
</evidence>
<dbReference type="Proteomes" id="UP001163603">
    <property type="component" value="Chromosome 15"/>
</dbReference>
<organism evidence="1 2">
    <name type="scientific">Pistacia integerrima</name>
    <dbReference type="NCBI Taxonomy" id="434235"/>
    <lineage>
        <taxon>Eukaryota</taxon>
        <taxon>Viridiplantae</taxon>
        <taxon>Streptophyta</taxon>
        <taxon>Embryophyta</taxon>
        <taxon>Tracheophyta</taxon>
        <taxon>Spermatophyta</taxon>
        <taxon>Magnoliopsida</taxon>
        <taxon>eudicotyledons</taxon>
        <taxon>Gunneridae</taxon>
        <taxon>Pentapetalae</taxon>
        <taxon>rosids</taxon>
        <taxon>malvids</taxon>
        <taxon>Sapindales</taxon>
        <taxon>Anacardiaceae</taxon>
        <taxon>Pistacia</taxon>
    </lineage>
</organism>
<sequence>MSLMTSFWEQNPNANFSFLPDHYQAELEKFNAEASGGDAFIKEVAKVASSPEDTPAPSP</sequence>
<protein>
    <submittedName>
        <fullName evidence="1">Uncharacterized protein</fullName>
    </submittedName>
</protein>
<name>A0ACC0WYK7_9ROSI</name>
<dbReference type="EMBL" id="CM047750">
    <property type="protein sequence ID" value="KAJ0007000.1"/>
    <property type="molecule type" value="Genomic_DNA"/>
</dbReference>